<proteinExistence type="predicted"/>
<reference evidence="1 2" key="1">
    <citation type="submission" date="2019-11" db="EMBL/GenBank/DDBJ databases">
        <title>Genome analysis of Rhizobacterium cereale a novel genus and species isolated from maize roots in North Spain.</title>
        <authorList>
            <person name="Menendez E."/>
            <person name="Flores-Felix J.D."/>
            <person name="Ramirez-Bahena M.-H."/>
            <person name="Igual J.M."/>
            <person name="Garcia-Fraile P."/>
            <person name="Peix A."/>
            <person name="Velazquez E."/>
        </authorList>
    </citation>
    <scope>NUCLEOTIDE SEQUENCE [LARGE SCALE GENOMIC DNA]</scope>
    <source>
        <strain evidence="1 2">RZME27</strain>
    </source>
</reference>
<comment type="caution">
    <text evidence="1">The sequence shown here is derived from an EMBL/GenBank/DDBJ whole genome shotgun (WGS) entry which is preliminary data.</text>
</comment>
<dbReference type="AlphaFoldDB" id="A0A6A8AK23"/>
<sequence>MFLMNDAGTLLNATIEVKAPGIVLHSRSGKSRNRDYRQALELIMTRLDTAGIGYNVYLDSARSQHIPLAQRLLEIDMKTSVARRFDLIVRAMNDGTPSHGAWKRLLIVTSETDQIRLAKIVDRKSATRTVSRLPSAEMRKVQQKHIHQAVEFLRSGGDAQNFAPSRDYDALTENGEAFAPKKVFGLALEYALGIEAYPANFSASWGQPCFELLEDAGLWIVPKRNAAAARPKAREMVDVDVSRFVPTEEETVWIEGNPRIVSHLIKERQPGLAHQKRKEFLSEHGRLFCEDCGFDPVSFYGGAAGAACIEVHHHRTHLAKMQPGHLSSTDDLKCLCANCHRVLHRKLAMGTT</sequence>
<gene>
    <name evidence="1" type="ORF">GAO09_29035</name>
</gene>
<accession>A0A6A8AK23</accession>
<dbReference type="EMBL" id="WIXI01000051">
    <property type="protein sequence ID" value="MQY50080.1"/>
    <property type="molecule type" value="Genomic_DNA"/>
</dbReference>
<dbReference type="RefSeq" id="WP_153360381.1">
    <property type="nucleotide sequence ID" value="NZ_WIXI01000051.1"/>
</dbReference>
<evidence type="ECO:0000313" key="2">
    <source>
        <dbReference type="Proteomes" id="UP000435138"/>
    </source>
</evidence>
<protein>
    <recommendedName>
        <fullName evidence="3">HNH endonuclease</fullName>
    </recommendedName>
</protein>
<keyword evidence="2" id="KW-1185">Reference proteome</keyword>
<name>A0A6A8AK23_9HYPH</name>
<dbReference type="Proteomes" id="UP000435138">
    <property type="component" value="Unassembled WGS sequence"/>
</dbReference>
<organism evidence="1 2">
    <name type="scientific">Endobacterium cereale</name>
    <dbReference type="NCBI Taxonomy" id="2663029"/>
    <lineage>
        <taxon>Bacteria</taxon>
        <taxon>Pseudomonadati</taxon>
        <taxon>Pseudomonadota</taxon>
        <taxon>Alphaproteobacteria</taxon>
        <taxon>Hyphomicrobiales</taxon>
        <taxon>Rhizobiaceae</taxon>
        <taxon>Endobacterium</taxon>
    </lineage>
</organism>
<evidence type="ECO:0008006" key="3">
    <source>
        <dbReference type="Google" id="ProtNLM"/>
    </source>
</evidence>
<evidence type="ECO:0000313" key="1">
    <source>
        <dbReference type="EMBL" id="MQY50080.1"/>
    </source>
</evidence>